<evidence type="ECO:0000313" key="6">
    <source>
        <dbReference type="Proteomes" id="UP001596157"/>
    </source>
</evidence>
<keyword evidence="3" id="KW-0732">Signal</keyword>
<dbReference type="InterPro" id="IPR029132">
    <property type="entry name" value="CBAH/NAAA_C"/>
</dbReference>
<sequence length="335" mass="36424">MNRTRIAIAALALLTSGVVGCAAQETARPPAAPALSSDETRTVESLRKVDDHPLWTMTFHGDYDPMDVAGPTLTPTTFGCSLFAARGNPADPLFGRNFDFDHQPALLLFTDAPDSHASVSMVDVSYLGLTSGEDFETEEGRRLLLDAPLLPFDGMNDKGLVVGMATVPNAEATPVAGRPVVGSVRIQRMMLDRAATVDEAIKVFGEYAVDFSDSPPLHYMIADASGDSAILEFVDGELQVSRDSSPWQAMVNYRWFGSTPEQQQADYRYRALSETLNGTGGKLDTTAAMRLLADVQQGHTQWSIVYGQRSGEVTLTTGKRFEKVHEFRLPMDLAS</sequence>
<dbReference type="PANTHER" id="PTHR35527">
    <property type="entry name" value="CHOLOYLGLYCINE HYDROLASE"/>
    <property type="match status" value="1"/>
</dbReference>
<keyword evidence="6" id="KW-1185">Reference proteome</keyword>
<comment type="caution">
    <text evidence="5">The sequence shown here is derived from an EMBL/GenBank/DDBJ whole genome shotgun (WGS) entry which is preliminary data.</text>
</comment>
<accession>A0ABW0ERT5</accession>
<dbReference type="InterPro" id="IPR029055">
    <property type="entry name" value="Ntn_hydrolases_N"/>
</dbReference>
<proteinExistence type="inferred from homology"/>
<gene>
    <name evidence="5" type="ORF">ACFPM7_20785</name>
</gene>
<reference evidence="6" key="1">
    <citation type="journal article" date="2019" name="Int. J. Syst. Evol. Microbiol.">
        <title>The Global Catalogue of Microorganisms (GCM) 10K type strain sequencing project: providing services to taxonomists for standard genome sequencing and annotation.</title>
        <authorList>
            <consortium name="The Broad Institute Genomics Platform"/>
            <consortium name="The Broad Institute Genome Sequencing Center for Infectious Disease"/>
            <person name="Wu L."/>
            <person name="Ma J."/>
        </authorList>
    </citation>
    <scope>NUCLEOTIDE SEQUENCE [LARGE SCALE GENOMIC DNA]</scope>
    <source>
        <strain evidence="6">CCUG 59778</strain>
    </source>
</reference>
<feature type="chain" id="PRO_5046871571" evidence="3">
    <location>
        <begin position="22"/>
        <end position="335"/>
    </location>
</feature>
<evidence type="ECO:0000256" key="2">
    <source>
        <dbReference type="ARBA" id="ARBA00022801"/>
    </source>
</evidence>
<feature type="signal peptide" evidence="3">
    <location>
        <begin position="1"/>
        <end position="21"/>
    </location>
</feature>
<evidence type="ECO:0000256" key="1">
    <source>
        <dbReference type="ARBA" id="ARBA00006625"/>
    </source>
</evidence>
<dbReference type="InterPro" id="IPR052193">
    <property type="entry name" value="Peptidase_C59"/>
</dbReference>
<dbReference type="Gene3D" id="3.60.60.10">
    <property type="entry name" value="Penicillin V Acylase, Chain A"/>
    <property type="match status" value="1"/>
</dbReference>
<evidence type="ECO:0000256" key="3">
    <source>
        <dbReference type="SAM" id="SignalP"/>
    </source>
</evidence>
<dbReference type="PROSITE" id="PS51257">
    <property type="entry name" value="PROKAR_LIPOPROTEIN"/>
    <property type="match status" value="1"/>
</dbReference>
<dbReference type="EMBL" id="JBHSKF010000011">
    <property type="protein sequence ID" value="MFC5289496.1"/>
    <property type="molecule type" value="Genomic_DNA"/>
</dbReference>
<dbReference type="SUPFAM" id="SSF56235">
    <property type="entry name" value="N-terminal nucleophile aminohydrolases (Ntn hydrolases)"/>
    <property type="match status" value="1"/>
</dbReference>
<organism evidence="5 6">
    <name type="scientific">Actinokineospora guangxiensis</name>
    <dbReference type="NCBI Taxonomy" id="1490288"/>
    <lineage>
        <taxon>Bacteria</taxon>
        <taxon>Bacillati</taxon>
        <taxon>Actinomycetota</taxon>
        <taxon>Actinomycetes</taxon>
        <taxon>Pseudonocardiales</taxon>
        <taxon>Pseudonocardiaceae</taxon>
        <taxon>Actinokineospora</taxon>
    </lineage>
</organism>
<protein>
    <submittedName>
        <fullName evidence="5">Linear amide C-N hydrolase</fullName>
    </submittedName>
</protein>
<dbReference type="RefSeq" id="WP_378249343.1">
    <property type="nucleotide sequence ID" value="NZ_JBHSKF010000011.1"/>
</dbReference>
<dbReference type="Pfam" id="PF02275">
    <property type="entry name" value="CBAH"/>
    <property type="match status" value="1"/>
</dbReference>
<feature type="domain" description="Choloylglycine hydrolase/NAAA C-terminal" evidence="4">
    <location>
        <begin position="88"/>
        <end position="243"/>
    </location>
</feature>
<dbReference type="PANTHER" id="PTHR35527:SF2">
    <property type="entry name" value="HYDROLASE"/>
    <property type="match status" value="1"/>
</dbReference>
<evidence type="ECO:0000259" key="4">
    <source>
        <dbReference type="Pfam" id="PF02275"/>
    </source>
</evidence>
<name>A0ABW0ERT5_9PSEU</name>
<keyword evidence="2 5" id="KW-0378">Hydrolase</keyword>
<dbReference type="Proteomes" id="UP001596157">
    <property type="component" value="Unassembled WGS sequence"/>
</dbReference>
<dbReference type="GO" id="GO:0016787">
    <property type="term" value="F:hydrolase activity"/>
    <property type="evidence" value="ECO:0007669"/>
    <property type="project" value="UniProtKB-KW"/>
</dbReference>
<evidence type="ECO:0000313" key="5">
    <source>
        <dbReference type="EMBL" id="MFC5289496.1"/>
    </source>
</evidence>
<comment type="similarity">
    <text evidence="1">Belongs to the peptidase C59 family.</text>
</comment>